<dbReference type="PATRIC" id="fig|155920.8.peg.342"/>
<dbReference type="GO" id="GO:0051213">
    <property type="term" value="F:dioxygenase activity"/>
    <property type="evidence" value="ECO:0007669"/>
    <property type="project" value="UniProtKB-KW"/>
</dbReference>
<dbReference type="GO" id="GO:0009636">
    <property type="term" value="P:response to toxic substance"/>
    <property type="evidence" value="ECO:0007669"/>
    <property type="project" value="UniProtKB-KW"/>
</dbReference>
<protein>
    <recommendedName>
        <fullName evidence="8">Propionate 3-nitronate monooxygenase</fullName>
    </recommendedName>
</protein>
<evidence type="ECO:0000256" key="3">
    <source>
        <dbReference type="ARBA" id="ARBA00022575"/>
    </source>
</evidence>
<dbReference type="GO" id="GO:0016627">
    <property type="term" value="F:oxidoreductase activity, acting on the CH-CH group of donors"/>
    <property type="evidence" value="ECO:0007669"/>
    <property type="project" value="InterPro"/>
</dbReference>
<dbReference type="PANTHER" id="PTHR42747">
    <property type="entry name" value="NITRONATE MONOOXYGENASE-RELATED"/>
    <property type="match status" value="1"/>
</dbReference>
<keyword evidence="5" id="KW-0288">FMN</keyword>
<evidence type="ECO:0000256" key="4">
    <source>
        <dbReference type="ARBA" id="ARBA00022630"/>
    </source>
</evidence>
<dbReference type="PROSITE" id="PS00912">
    <property type="entry name" value="DHODEHASE_2"/>
    <property type="match status" value="1"/>
</dbReference>
<dbReference type="GO" id="GO:0018580">
    <property type="term" value="F:nitronate monooxygenase activity"/>
    <property type="evidence" value="ECO:0007669"/>
    <property type="project" value="InterPro"/>
</dbReference>
<keyword evidence="4" id="KW-0285">Flavoprotein</keyword>
<dbReference type="SUPFAM" id="SSF51412">
    <property type="entry name" value="Inosine monophosphate dehydrogenase (IMPDH)"/>
    <property type="match status" value="1"/>
</dbReference>
<dbReference type="Pfam" id="PF03060">
    <property type="entry name" value="NMO"/>
    <property type="match status" value="1"/>
</dbReference>
<evidence type="ECO:0000256" key="1">
    <source>
        <dbReference type="ARBA" id="ARBA00001917"/>
    </source>
</evidence>
<keyword evidence="3" id="KW-0216">Detoxification</keyword>
<evidence type="ECO:0000313" key="10">
    <source>
        <dbReference type="EMBL" id="AIC09274.1"/>
    </source>
</evidence>
<name>A0A060GXU0_XYLFS</name>
<dbReference type="EMBL" id="CP006696">
    <property type="protein sequence ID" value="AIC09274.1"/>
    <property type="molecule type" value="Genomic_DNA"/>
</dbReference>
<dbReference type="InterPro" id="IPR013785">
    <property type="entry name" value="Aldolase_TIM"/>
</dbReference>
<dbReference type="Gene3D" id="3.20.20.70">
    <property type="entry name" value="Aldolase class I"/>
    <property type="match status" value="1"/>
</dbReference>
<proteinExistence type="inferred from homology"/>
<dbReference type="PANTHER" id="PTHR42747:SF3">
    <property type="entry name" value="NITRONATE MONOOXYGENASE-RELATED"/>
    <property type="match status" value="1"/>
</dbReference>
<accession>A0A060GXU0</accession>
<dbReference type="AlphaFoldDB" id="A0A060GXU0"/>
<comment type="cofactor">
    <cofactor evidence="1">
        <name>FMN</name>
        <dbReference type="ChEBI" id="CHEBI:58210"/>
    </cofactor>
</comment>
<evidence type="ECO:0000256" key="2">
    <source>
        <dbReference type="ARBA" id="ARBA00009881"/>
    </source>
</evidence>
<organism evidence="10 11">
    <name type="scientific">Xylella fastidiosa subsp. sandyi Ann-1</name>
    <dbReference type="NCBI Taxonomy" id="155920"/>
    <lineage>
        <taxon>Bacteria</taxon>
        <taxon>Pseudomonadati</taxon>
        <taxon>Pseudomonadota</taxon>
        <taxon>Gammaproteobacteria</taxon>
        <taxon>Lysobacterales</taxon>
        <taxon>Lysobacteraceae</taxon>
        <taxon>Xylella</taxon>
    </lineage>
</organism>
<dbReference type="RefSeq" id="WP_024748973.1">
    <property type="nucleotide sequence ID" value="NZ_CP006696.1"/>
</dbReference>
<dbReference type="Proteomes" id="UP000027215">
    <property type="component" value="Chromosome"/>
</dbReference>
<dbReference type="GO" id="GO:0006207">
    <property type="term" value="P:'de novo' pyrimidine nucleobase biosynthetic process"/>
    <property type="evidence" value="ECO:0007669"/>
    <property type="project" value="InterPro"/>
</dbReference>
<dbReference type="KEGG" id="xfs:D934_01420"/>
<keyword evidence="7" id="KW-0503">Monooxygenase</keyword>
<dbReference type="InterPro" id="IPR004136">
    <property type="entry name" value="NMO"/>
</dbReference>
<evidence type="ECO:0000256" key="9">
    <source>
        <dbReference type="ARBA" id="ARBA00049401"/>
    </source>
</evidence>
<sequence>MKINSNLFDCLLPIVAAPMAGGSTTVALAQAVSGVGGFPFLAGGYKSVEALATEIAVLRASGGNFGVNLFVPSPDMVDAEAFSIYAAKLQSEALPYGLRLDPLPVMGDDDGWPDKLALLLNDPVPVVSFTFGLPAVRDIAALRCAGSRVLASVTLPAEAQAAMEAGVDGLVVQGPDAGGHSATYDPGRPFTPLKTVSLVRRVCAVSSLPVIAAGGVDGPVMVRALLQAGAAAVAIGTLLLRTKESGATQVHKDALANPAYTETVITHAFTGRPARTLRNGFVNRYHASAPLGYPAIHHLTRPLRQAAASAGDADVLHLWAGTGYRQAMDGSAVDVIQYLAAGL</sequence>
<keyword evidence="10" id="KW-0223">Dioxygenase</keyword>
<evidence type="ECO:0000256" key="5">
    <source>
        <dbReference type="ARBA" id="ARBA00022643"/>
    </source>
</evidence>
<keyword evidence="6" id="KW-0560">Oxidoreductase</keyword>
<evidence type="ECO:0000313" key="11">
    <source>
        <dbReference type="Proteomes" id="UP000027215"/>
    </source>
</evidence>
<comment type="similarity">
    <text evidence="2">Belongs to the nitronate monooxygenase family. NMO class I subfamily.</text>
</comment>
<gene>
    <name evidence="10" type="ORF">D934_01420</name>
</gene>
<reference evidence="10 11" key="1">
    <citation type="submission" date="2013-08" db="EMBL/GenBank/DDBJ databases">
        <authorList>
            <person name="Stouthamer R."/>
            <person name="Nunney L."/>
        </authorList>
    </citation>
    <scope>NUCLEOTIDE SEQUENCE [LARGE SCALE GENOMIC DNA]</scope>
    <source>
        <strain evidence="11">ann-1</strain>
    </source>
</reference>
<dbReference type="InterPro" id="IPR001295">
    <property type="entry name" value="Dihydroorotate_DH_CS"/>
</dbReference>
<evidence type="ECO:0000256" key="8">
    <source>
        <dbReference type="ARBA" id="ARBA00031155"/>
    </source>
</evidence>
<evidence type="ECO:0000256" key="7">
    <source>
        <dbReference type="ARBA" id="ARBA00023033"/>
    </source>
</evidence>
<dbReference type="HOGENOM" id="CLU_038732_5_1_6"/>
<dbReference type="CDD" id="cd04730">
    <property type="entry name" value="NPD_like"/>
    <property type="match status" value="1"/>
</dbReference>
<comment type="catalytic activity">
    <reaction evidence="9">
        <text>3 propionate 3-nitronate + 3 O2 + H2O = 3 3-oxopropanoate + 2 nitrate + nitrite + H2O2 + 3 H(+)</text>
        <dbReference type="Rhea" id="RHEA:57332"/>
        <dbReference type="ChEBI" id="CHEBI:15377"/>
        <dbReference type="ChEBI" id="CHEBI:15378"/>
        <dbReference type="ChEBI" id="CHEBI:15379"/>
        <dbReference type="ChEBI" id="CHEBI:16240"/>
        <dbReference type="ChEBI" id="CHEBI:16301"/>
        <dbReference type="ChEBI" id="CHEBI:17632"/>
        <dbReference type="ChEBI" id="CHEBI:33190"/>
        <dbReference type="ChEBI" id="CHEBI:136067"/>
    </reaction>
</comment>
<evidence type="ECO:0000256" key="6">
    <source>
        <dbReference type="ARBA" id="ARBA00023002"/>
    </source>
</evidence>